<dbReference type="InterPro" id="IPR047777">
    <property type="entry name" value="LapA-like_RM"/>
</dbReference>
<protein>
    <submittedName>
        <fullName evidence="3">Retention module-containing protein</fullName>
    </submittedName>
</protein>
<dbReference type="InterPro" id="IPR010221">
    <property type="entry name" value="VCBS_dom"/>
</dbReference>
<name>A0A6L7I308_9GAMM</name>
<dbReference type="InterPro" id="IPR040853">
    <property type="entry name" value="RapA2_cadherin-like"/>
</dbReference>
<gene>
    <name evidence="3" type="ORF">GNT65_20110</name>
</gene>
<evidence type="ECO:0000256" key="1">
    <source>
        <dbReference type="SAM" id="MobiDB-lite"/>
    </source>
</evidence>
<organism evidence="3 4">
    <name type="scientific">Shewanella insulae</name>
    <dbReference type="NCBI Taxonomy" id="2681496"/>
    <lineage>
        <taxon>Bacteria</taxon>
        <taxon>Pseudomonadati</taxon>
        <taxon>Pseudomonadota</taxon>
        <taxon>Gammaproteobacteria</taxon>
        <taxon>Alteromonadales</taxon>
        <taxon>Shewanellaceae</taxon>
        <taxon>Shewanella</taxon>
    </lineage>
</organism>
<keyword evidence="4" id="KW-1185">Reference proteome</keyword>
<accession>A0A6L7I308</accession>
<feature type="non-terminal residue" evidence="3">
    <location>
        <position position="481"/>
    </location>
</feature>
<dbReference type="Proteomes" id="UP000474778">
    <property type="component" value="Unassembled WGS sequence"/>
</dbReference>
<comment type="caution">
    <text evidence="3">The sequence shown here is derived from an EMBL/GenBank/DDBJ whole genome shotgun (WGS) entry which is preliminary data.</text>
</comment>
<evidence type="ECO:0000313" key="3">
    <source>
        <dbReference type="EMBL" id="MXR70965.1"/>
    </source>
</evidence>
<feature type="region of interest" description="Disordered" evidence="1">
    <location>
        <begin position="116"/>
        <end position="145"/>
    </location>
</feature>
<evidence type="ECO:0000313" key="4">
    <source>
        <dbReference type="Proteomes" id="UP000474778"/>
    </source>
</evidence>
<dbReference type="EMBL" id="WRPA01000029">
    <property type="protein sequence ID" value="MXR70965.1"/>
    <property type="molecule type" value="Genomic_DNA"/>
</dbReference>
<dbReference type="NCBIfam" id="NF033682">
    <property type="entry name" value="retention_LapA"/>
    <property type="match status" value="1"/>
</dbReference>
<dbReference type="NCBIfam" id="TIGR01965">
    <property type="entry name" value="VCBS_repeat"/>
    <property type="match status" value="1"/>
</dbReference>
<dbReference type="Gene3D" id="2.60.40.10">
    <property type="entry name" value="Immunoglobulins"/>
    <property type="match status" value="1"/>
</dbReference>
<sequence length="481" mass="49868">MIMGASITTQDAVVVNLVGELKVKDEQGNIREVKIGDLIHAGEQLIFSPNVKFNLEYEDGSSSTQANLIQETLNQDTTVSNDDSQAQGSEVEPLAETPVALDPEIAALQAQILAGDDPTQGLPETAAGAGTTGNEGGSDFVSVGRTGDETLADAGWDTTGFTATPDTTVEEEIIPELQPNAPTVSSATFSLFEANLAQGSSPSALLTSIADTIQTAADEGISSLTINGINIINAGQFAGPIVINTPNGILTITGFDSASGQFTYDFSFNNAADHSNNDQIQLLFNIELIDNQGAIANGTITLNIIDDQPEGLADSNSVTEDTATVASGNLLINDTLGADSAQVTAVTNSQGTSINLSVTNSIQGQFGVLTLFADGSYSYQLNNGSNEIQSLALGQQITETFNYLLTDGDGDSVLVPLTITITGTNDLPVLTVDASGGVVEDASNPNLTDSGALSFTDVDVNNTHSVTEVYNDDISWSGGDL</sequence>
<proteinExistence type="predicted"/>
<feature type="domain" description="RapA2 cadherin-like" evidence="2">
    <location>
        <begin position="297"/>
        <end position="379"/>
    </location>
</feature>
<dbReference type="Pfam" id="PF17803">
    <property type="entry name" value="Cadherin_4"/>
    <property type="match status" value="1"/>
</dbReference>
<dbReference type="AlphaFoldDB" id="A0A6L7I308"/>
<reference evidence="3 4" key="1">
    <citation type="submission" date="2019-12" db="EMBL/GenBank/DDBJ databases">
        <title>Shewanella insulae sp. nov., isolated from a tidal flat.</title>
        <authorList>
            <person name="Yoon J.-H."/>
        </authorList>
    </citation>
    <scope>NUCLEOTIDE SEQUENCE [LARGE SCALE GENOMIC DNA]</scope>
    <source>
        <strain evidence="3 4">JBTF-M18</strain>
    </source>
</reference>
<evidence type="ECO:0000259" key="2">
    <source>
        <dbReference type="Pfam" id="PF17803"/>
    </source>
</evidence>
<dbReference type="InterPro" id="IPR013783">
    <property type="entry name" value="Ig-like_fold"/>
</dbReference>